<dbReference type="GO" id="GO:0005524">
    <property type="term" value="F:ATP binding"/>
    <property type="evidence" value="ECO:0007669"/>
    <property type="project" value="UniProtKB-KW"/>
</dbReference>
<gene>
    <name evidence="5" type="primary">tauB</name>
    <name evidence="5" type="ORF">KM92DES2_10663</name>
</gene>
<feature type="domain" description="ABC transporter" evidence="4">
    <location>
        <begin position="9"/>
        <end position="242"/>
    </location>
</feature>
<dbReference type="SMART" id="SM00382">
    <property type="entry name" value="AAA"/>
    <property type="match status" value="1"/>
</dbReference>
<accession>A0A212J7J7</accession>
<evidence type="ECO:0000256" key="2">
    <source>
        <dbReference type="ARBA" id="ARBA00022741"/>
    </source>
</evidence>
<evidence type="ECO:0000256" key="1">
    <source>
        <dbReference type="ARBA" id="ARBA00022448"/>
    </source>
</evidence>
<dbReference type="PANTHER" id="PTHR42788">
    <property type="entry name" value="TAURINE IMPORT ATP-BINDING PROTEIN-RELATED"/>
    <property type="match status" value="1"/>
</dbReference>
<dbReference type="EMBL" id="FLUP01000001">
    <property type="protein sequence ID" value="SBV95432.1"/>
    <property type="molecule type" value="Genomic_DNA"/>
</dbReference>
<dbReference type="PROSITE" id="PS50893">
    <property type="entry name" value="ABC_TRANSPORTER_2"/>
    <property type="match status" value="1"/>
</dbReference>
<dbReference type="GO" id="GO:0016887">
    <property type="term" value="F:ATP hydrolysis activity"/>
    <property type="evidence" value="ECO:0007669"/>
    <property type="project" value="InterPro"/>
</dbReference>
<dbReference type="CDD" id="cd03293">
    <property type="entry name" value="ABC_NrtD_SsuB_transporters"/>
    <property type="match status" value="1"/>
</dbReference>
<dbReference type="InterPro" id="IPR017871">
    <property type="entry name" value="ABC_transporter-like_CS"/>
</dbReference>
<dbReference type="PANTHER" id="PTHR42788:SF13">
    <property type="entry name" value="ALIPHATIC SULFONATES IMPORT ATP-BINDING PROTEIN SSUB"/>
    <property type="match status" value="1"/>
</dbReference>
<dbReference type="Pfam" id="PF00005">
    <property type="entry name" value="ABC_tran"/>
    <property type="match status" value="1"/>
</dbReference>
<dbReference type="InterPro" id="IPR003593">
    <property type="entry name" value="AAA+_ATPase"/>
</dbReference>
<organism evidence="5">
    <name type="scientific">uncultured Desulfovibrio sp</name>
    <dbReference type="NCBI Taxonomy" id="167968"/>
    <lineage>
        <taxon>Bacteria</taxon>
        <taxon>Pseudomonadati</taxon>
        <taxon>Thermodesulfobacteriota</taxon>
        <taxon>Desulfovibrionia</taxon>
        <taxon>Desulfovibrionales</taxon>
        <taxon>Desulfovibrionaceae</taxon>
        <taxon>Desulfovibrio</taxon>
        <taxon>environmental samples</taxon>
    </lineage>
</organism>
<proteinExistence type="predicted"/>
<reference evidence="5" key="1">
    <citation type="submission" date="2016-04" db="EMBL/GenBank/DDBJ databases">
        <authorList>
            <person name="Evans L.H."/>
            <person name="Alamgir A."/>
            <person name="Owens N."/>
            <person name="Weber N.D."/>
            <person name="Virtaneva K."/>
            <person name="Barbian K."/>
            <person name="Babar A."/>
            <person name="Rosenke K."/>
        </authorList>
    </citation>
    <scope>NUCLEOTIDE SEQUENCE</scope>
    <source>
        <strain evidence="5">92-2</strain>
    </source>
</reference>
<evidence type="ECO:0000259" key="4">
    <source>
        <dbReference type="PROSITE" id="PS50893"/>
    </source>
</evidence>
<evidence type="ECO:0000256" key="3">
    <source>
        <dbReference type="ARBA" id="ARBA00022840"/>
    </source>
</evidence>
<protein>
    <submittedName>
        <fullName evidence="5">Taurine transporter subunit ATP-binding component of ABC superfamily</fullName>
    </submittedName>
</protein>
<dbReference type="InterPro" id="IPR050166">
    <property type="entry name" value="ABC_transporter_ATP-bind"/>
</dbReference>
<dbReference type="PROSITE" id="PS00211">
    <property type="entry name" value="ABC_TRANSPORTER_1"/>
    <property type="match status" value="1"/>
</dbReference>
<dbReference type="RefSeq" id="WP_227118759.1">
    <property type="nucleotide sequence ID" value="NZ_CABUEN010000005.1"/>
</dbReference>
<name>A0A212J7J7_9BACT</name>
<dbReference type="Gene3D" id="3.40.50.300">
    <property type="entry name" value="P-loop containing nucleotide triphosphate hydrolases"/>
    <property type="match status" value="1"/>
</dbReference>
<dbReference type="AlphaFoldDB" id="A0A212J7J7"/>
<keyword evidence="3 5" id="KW-0067">ATP-binding</keyword>
<dbReference type="InterPro" id="IPR003439">
    <property type="entry name" value="ABC_transporter-like_ATP-bd"/>
</dbReference>
<evidence type="ECO:0000313" key="5">
    <source>
        <dbReference type="EMBL" id="SBV95432.1"/>
    </source>
</evidence>
<dbReference type="SUPFAM" id="SSF52540">
    <property type="entry name" value="P-loop containing nucleoside triphosphate hydrolases"/>
    <property type="match status" value="1"/>
</dbReference>
<dbReference type="InterPro" id="IPR027417">
    <property type="entry name" value="P-loop_NTPase"/>
</dbReference>
<keyword evidence="2" id="KW-0547">Nucleotide-binding</keyword>
<keyword evidence="1" id="KW-0813">Transport</keyword>
<sequence>MNTDKKVKIACNEVSKTFYVPGQKQLLHVLNKVSLKVYENEFMVILGPGQSGKTVLLNCVAGLLEPTAGSICINDVPISGPGTDRGMVFQRYALFPWKTVEHNVAFGLAVRGVSLKERLKIAHKYIELVGLAGFEKAYPAQLSGGMKQRVGIARAYANDPDILLMDEPFGALDAQTRYAMEQELRSIWEKEKRTVCFVTNNIEEAIYLGDRVVVMSAMPGKVKTEYNIDIPSPREYTHPSFLALRKQISEDTDLVL</sequence>